<sequence length="186" mass="21316">MMLFNWFMKKSNTQNNIALDNIVSIKQLIEYPDQVMNWLKKEDMAQDIIVRGRYANGNNLLHAAIFAANRKKHAKTELCPVTEEHFNLIKYLLDNGADINAQESSKNFTPLMFSARFLLTDVFQLLLENGADPSLRSTETNPTTKELDARTVSDMMININDNIRKPIILQLINDHMNKNGLHQVSP</sequence>
<dbReference type="EMBL" id="JNCF01000004">
    <property type="protein sequence ID" value="KGP64185.1"/>
    <property type="molecule type" value="Genomic_DNA"/>
</dbReference>
<dbReference type="OrthoDB" id="5918649at2"/>
<gene>
    <name evidence="2" type="ORF">EP47_10310</name>
</gene>
<protein>
    <submittedName>
        <fullName evidence="2">Uncharacterized protein</fullName>
    </submittedName>
</protein>
<proteinExistence type="predicted"/>
<feature type="repeat" description="ANK" evidence="1">
    <location>
        <begin position="106"/>
        <end position="138"/>
    </location>
</feature>
<feature type="repeat" description="ANK" evidence="1">
    <location>
        <begin position="56"/>
        <end position="104"/>
    </location>
</feature>
<dbReference type="AlphaFoldDB" id="A0A0A2SSS5"/>
<evidence type="ECO:0000313" key="3">
    <source>
        <dbReference type="Proteomes" id="UP000054422"/>
    </source>
</evidence>
<dbReference type="Gene3D" id="1.25.40.20">
    <property type="entry name" value="Ankyrin repeat-containing domain"/>
    <property type="match status" value="1"/>
</dbReference>
<dbReference type="Pfam" id="PF12796">
    <property type="entry name" value="Ank_2"/>
    <property type="match status" value="1"/>
</dbReference>
<dbReference type="Proteomes" id="UP000054422">
    <property type="component" value="Unassembled WGS sequence"/>
</dbReference>
<evidence type="ECO:0000313" key="2">
    <source>
        <dbReference type="EMBL" id="KGP64185.1"/>
    </source>
</evidence>
<reference evidence="2 3" key="1">
    <citation type="submission" date="2014-05" db="EMBL/GenBank/DDBJ databases">
        <authorList>
            <person name="Rizzardi K."/>
            <person name="Winiecka-Krusnell J."/>
            <person name="Ramliden M."/>
            <person name="Alm E."/>
            <person name="Andersson S."/>
            <person name="Byfors S."/>
        </authorList>
    </citation>
    <scope>NUCLEOTIDE SEQUENCE [LARGE SCALE GENOMIC DNA]</scope>
    <source>
        <strain evidence="2 3">LEGN</strain>
    </source>
</reference>
<keyword evidence="1" id="KW-0040">ANK repeat</keyword>
<dbReference type="SUPFAM" id="SSF48403">
    <property type="entry name" value="Ankyrin repeat"/>
    <property type="match status" value="1"/>
</dbReference>
<dbReference type="InterPro" id="IPR002110">
    <property type="entry name" value="Ankyrin_rpt"/>
</dbReference>
<organism evidence="2 3">
    <name type="scientific">Legionella norrlandica</name>
    <dbReference type="NCBI Taxonomy" id="1498499"/>
    <lineage>
        <taxon>Bacteria</taxon>
        <taxon>Pseudomonadati</taxon>
        <taxon>Pseudomonadota</taxon>
        <taxon>Gammaproteobacteria</taxon>
        <taxon>Legionellales</taxon>
        <taxon>Legionellaceae</taxon>
        <taxon>Legionella</taxon>
    </lineage>
</organism>
<keyword evidence="3" id="KW-1185">Reference proteome</keyword>
<dbReference type="InterPro" id="IPR036770">
    <property type="entry name" value="Ankyrin_rpt-contain_sf"/>
</dbReference>
<dbReference type="SMART" id="SM00248">
    <property type="entry name" value="ANK"/>
    <property type="match status" value="2"/>
</dbReference>
<accession>A0A0A2SSS5</accession>
<dbReference type="STRING" id="1498499.EP47_10310"/>
<dbReference type="PROSITE" id="PS50088">
    <property type="entry name" value="ANK_REPEAT"/>
    <property type="match status" value="2"/>
</dbReference>
<comment type="caution">
    <text evidence="2">The sequence shown here is derived from an EMBL/GenBank/DDBJ whole genome shotgun (WGS) entry which is preliminary data.</text>
</comment>
<name>A0A0A2SSS5_9GAMM</name>
<evidence type="ECO:0000256" key="1">
    <source>
        <dbReference type="PROSITE-ProRule" id="PRU00023"/>
    </source>
</evidence>